<dbReference type="GO" id="GO:0016787">
    <property type="term" value="F:hydrolase activity"/>
    <property type="evidence" value="ECO:0007669"/>
    <property type="project" value="UniProtKB-KW"/>
</dbReference>
<evidence type="ECO:0000313" key="2">
    <source>
        <dbReference type="EMBL" id="KAF2105940.1"/>
    </source>
</evidence>
<dbReference type="SUPFAM" id="SSF52266">
    <property type="entry name" value="SGNH hydrolase"/>
    <property type="match status" value="1"/>
</dbReference>
<reference evidence="2" key="1">
    <citation type="journal article" date="2020" name="Stud. Mycol.">
        <title>101 Dothideomycetes genomes: a test case for predicting lifestyles and emergence of pathogens.</title>
        <authorList>
            <person name="Haridas S."/>
            <person name="Albert R."/>
            <person name="Binder M."/>
            <person name="Bloem J."/>
            <person name="Labutti K."/>
            <person name="Salamov A."/>
            <person name="Andreopoulos B."/>
            <person name="Baker S."/>
            <person name="Barry K."/>
            <person name="Bills G."/>
            <person name="Bluhm B."/>
            <person name="Cannon C."/>
            <person name="Castanera R."/>
            <person name="Culley D."/>
            <person name="Daum C."/>
            <person name="Ezra D."/>
            <person name="Gonzalez J."/>
            <person name="Henrissat B."/>
            <person name="Kuo A."/>
            <person name="Liang C."/>
            <person name="Lipzen A."/>
            <person name="Lutzoni F."/>
            <person name="Magnuson J."/>
            <person name="Mondo S."/>
            <person name="Nolan M."/>
            <person name="Ohm R."/>
            <person name="Pangilinan J."/>
            <person name="Park H.-J."/>
            <person name="Ramirez L."/>
            <person name="Alfaro M."/>
            <person name="Sun H."/>
            <person name="Tritt A."/>
            <person name="Yoshinaga Y."/>
            <person name="Zwiers L.-H."/>
            <person name="Turgeon B."/>
            <person name="Goodwin S."/>
            <person name="Spatafora J."/>
            <person name="Crous P."/>
            <person name="Grigoriev I."/>
        </authorList>
    </citation>
    <scope>NUCLEOTIDE SEQUENCE</scope>
    <source>
        <strain evidence="2">CBS 627.86</strain>
    </source>
</reference>
<evidence type="ECO:0000259" key="1">
    <source>
        <dbReference type="Pfam" id="PF13472"/>
    </source>
</evidence>
<evidence type="ECO:0000313" key="3">
    <source>
        <dbReference type="Proteomes" id="UP000799770"/>
    </source>
</evidence>
<dbReference type="AlphaFoldDB" id="A0A6A5YGA2"/>
<dbReference type="Proteomes" id="UP000799770">
    <property type="component" value="Unassembled WGS sequence"/>
</dbReference>
<dbReference type="PANTHER" id="PTHR14209">
    <property type="entry name" value="ISOAMYL ACETATE-HYDROLYZING ESTERASE 1"/>
    <property type="match status" value="1"/>
</dbReference>
<feature type="domain" description="SGNH hydrolase-type esterase" evidence="1">
    <location>
        <begin position="10"/>
        <end position="213"/>
    </location>
</feature>
<dbReference type="EMBL" id="ML977369">
    <property type="protein sequence ID" value="KAF2105940.1"/>
    <property type="molecule type" value="Genomic_DNA"/>
</dbReference>
<dbReference type="PANTHER" id="PTHR14209:SF19">
    <property type="entry name" value="ISOAMYL ACETATE-HYDROLYZING ESTERASE 1 HOMOLOG"/>
    <property type="match status" value="1"/>
</dbReference>
<gene>
    <name evidence="2" type="ORF">BDV96DRAFT_354782</name>
</gene>
<sequence>MAVQYDQFFLFGDSITQQSFDQERGFGFSAALQHYYIRRLDVVNRGHNGYTSRQALKVLPLIIPSPSQARIRFFVLFFGANDASLPNAENKQHVPLEEYKDNLKKIVTHPLVTAHNPRVILVAPPPVNEHLFEPVNRVATGTRQYAEAVVELGKELDVPVVNLWNAFMAKTGWEAEKWKIGDPIPGSLNAAPNDGLVELMYDGLHFNPSGYDLFFQEVKSLIENKFPDQTAENLPMVLPAWNDLAAWEWM</sequence>
<dbReference type="Pfam" id="PF13472">
    <property type="entry name" value="Lipase_GDSL_2"/>
    <property type="match status" value="1"/>
</dbReference>
<dbReference type="InterPro" id="IPR045136">
    <property type="entry name" value="Iah1-like"/>
</dbReference>
<accession>A0A6A5YGA2</accession>
<dbReference type="InterPro" id="IPR013830">
    <property type="entry name" value="SGNH_hydro"/>
</dbReference>
<dbReference type="InterPro" id="IPR036514">
    <property type="entry name" value="SGNH_hydro_sf"/>
</dbReference>
<keyword evidence="3" id="KW-1185">Reference proteome</keyword>
<proteinExistence type="predicted"/>
<name>A0A6A5YGA2_9PLEO</name>
<dbReference type="OrthoDB" id="671439at2759"/>
<keyword evidence="2" id="KW-0378">Hydrolase</keyword>
<dbReference type="CDD" id="cd01838">
    <property type="entry name" value="Isoamyl_acetate_hydrolase_like"/>
    <property type="match status" value="1"/>
</dbReference>
<protein>
    <submittedName>
        <fullName evidence="2">SGNH hydrolase-type esterase domain-containing protein</fullName>
    </submittedName>
</protein>
<dbReference type="Gene3D" id="3.40.50.1110">
    <property type="entry name" value="SGNH hydrolase"/>
    <property type="match status" value="1"/>
</dbReference>
<organism evidence="2 3">
    <name type="scientific">Lophiotrema nucula</name>
    <dbReference type="NCBI Taxonomy" id="690887"/>
    <lineage>
        <taxon>Eukaryota</taxon>
        <taxon>Fungi</taxon>
        <taxon>Dikarya</taxon>
        <taxon>Ascomycota</taxon>
        <taxon>Pezizomycotina</taxon>
        <taxon>Dothideomycetes</taxon>
        <taxon>Pleosporomycetidae</taxon>
        <taxon>Pleosporales</taxon>
        <taxon>Lophiotremataceae</taxon>
        <taxon>Lophiotrema</taxon>
    </lineage>
</organism>